<dbReference type="EMBL" id="JARKHS020009688">
    <property type="protein sequence ID" value="KAK8779553.1"/>
    <property type="molecule type" value="Genomic_DNA"/>
</dbReference>
<feature type="compositionally biased region" description="Low complexity" evidence="1">
    <location>
        <begin position="25"/>
        <end position="38"/>
    </location>
</feature>
<reference evidence="2 3" key="1">
    <citation type="journal article" date="2023" name="Arcadia Sci">
        <title>De novo assembly of a long-read Amblyomma americanum tick genome.</title>
        <authorList>
            <person name="Chou S."/>
            <person name="Poskanzer K.E."/>
            <person name="Rollins M."/>
            <person name="Thuy-Boun P.S."/>
        </authorList>
    </citation>
    <scope>NUCLEOTIDE SEQUENCE [LARGE SCALE GENOMIC DNA]</scope>
    <source>
        <strain evidence="2">F_SG_1</strain>
        <tissue evidence="2">Salivary glands</tissue>
    </source>
</reference>
<sequence length="189" mass="19406">MTSATAGTGSGTSSPLPSDKVSLTANAAKPSPKASAEACFGTPGTSSLASADRAPPVATKAAAGKGAGVGGSGKPKRRGTVHVNLNLDSVPSPLARSKKRPRSASTSSVVGYPSPADSDVVKKTGLRDRKISIYERGKTLRPGEEDLSEVATGEAKKLSRKKSSLYTNIREFVSKALGGAHERAFSIRR</sequence>
<feature type="compositionally biased region" description="Low complexity" evidence="1">
    <location>
        <begin position="1"/>
        <end position="14"/>
    </location>
</feature>
<evidence type="ECO:0000256" key="1">
    <source>
        <dbReference type="SAM" id="MobiDB-lite"/>
    </source>
</evidence>
<comment type="caution">
    <text evidence="2">The sequence shown here is derived from an EMBL/GenBank/DDBJ whole genome shotgun (WGS) entry which is preliminary data.</text>
</comment>
<protein>
    <submittedName>
        <fullName evidence="2">Uncharacterized protein</fullName>
    </submittedName>
</protein>
<organism evidence="2 3">
    <name type="scientific">Amblyomma americanum</name>
    <name type="common">Lone star tick</name>
    <dbReference type="NCBI Taxonomy" id="6943"/>
    <lineage>
        <taxon>Eukaryota</taxon>
        <taxon>Metazoa</taxon>
        <taxon>Ecdysozoa</taxon>
        <taxon>Arthropoda</taxon>
        <taxon>Chelicerata</taxon>
        <taxon>Arachnida</taxon>
        <taxon>Acari</taxon>
        <taxon>Parasitiformes</taxon>
        <taxon>Ixodida</taxon>
        <taxon>Ixodoidea</taxon>
        <taxon>Ixodidae</taxon>
        <taxon>Amblyomminae</taxon>
        <taxon>Amblyomma</taxon>
    </lineage>
</organism>
<feature type="region of interest" description="Disordered" evidence="1">
    <location>
        <begin position="1"/>
        <end position="125"/>
    </location>
</feature>
<keyword evidence="3" id="KW-1185">Reference proteome</keyword>
<dbReference type="Proteomes" id="UP001321473">
    <property type="component" value="Unassembled WGS sequence"/>
</dbReference>
<feature type="compositionally biased region" description="Low complexity" evidence="1">
    <location>
        <begin position="54"/>
        <end position="64"/>
    </location>
</feature>
<evidence type="ECO:0000313" key="3">
    <source>
        <dbReference type="Proteomes" id="UP001321473"/>
    </source>
</evidence>
<accession>A0AAQ4EYP7</accession>
<proteinExistence type="predicted"/>
<dbReference type="AlphaFoldDB" id="A0AAQ4EYP7"/>
<evidence type="ECO:0000313" key="2">
    <source>
        <dbReference type="EMBL" id="KAK8779553.1"/>
    </source>
</evidence>
<name>A0AAQ4EYP7_AMBAM</name>
<gene>
    <name evidence="2" type="ORF">V5799_019110</name>
</gene>